<dbReference type="InterPro" id="IPR002745">
    <property type="entry name" value="Ptrans_KptA/Tpt1"/>
</dbReference>
<dbReference type="Gene3D" id="3.20.170.30">
    <property type="match status" value="1"/>
</dbReference>
<evidence type="ECO:0000313" key="5">
    <source>
        <dbReference type="EMBL" id="UOQ70889.1"/>
    </source>
</evidence>
<dbReference type="InterPro" id="IPR042081">
    <property type="entry name" value="RNA_2'-PTrans_C"/>
</dbReference>
<dbReference type="Gene3D" id="1.10.10.970">
    <property type="entry name" value="RNA 2'-phosphotransferase, Tpt1/KptA family, N-terminal domain"/>
    <property type="match status" value="1"/>
</dbReference>
<keyword evidence="2 5" id="KW-0808">Transferase</keyword>
<dbReference type="RefSeq" id="WP_244674302.1">
    <property type="nucleotide sequence ID" value="NZ_CP095046.1"/>
</dbReference>
<dbReference type="GO" id="GO:0008033">
    <property type="term" value="P:tRNA processing"/>
    <property type="evidence" value="ECO:0007669"/>
    <property type="project" value="TreeGrafter"/>
</dbReference>
<keyword evidence="6" id="KW-1185">Reference proteome</keyword>
<protein>
    <submittedName>
        <fullName evidence="5">RNA 2'-phosphotransferase</fullName>
        <ecNumber evidence="5">2.7.1.-</ecNumber>
    </submittedName>
</protein>
<reference evidence="5" key="1">
    <citation type="submission" date="2022-04" db="EMBL/GenBank/DDBJ databases">
        <title>Hymenobacter sp. isolated from the air.</title>
        <authorList>
            <person name="Won M."/>
            <person name="Lee C.-M."/>
            <person name="Woen H.-Y."/>
            <person name="Kwon S.-W."/>
        </authorList>
    </citation>
    <scope>NUCLEOTIDE SEQUENCE</scope>
    <source>
        <strain evidence="5">5116S-3</strain>
    </source>
</reference>
<name>A0A8T9Q613_9BACT</name>
<comment type="similarity">
    <text evidence="1">Belongs to the KptA/TPT1 family.</text>
</comment>
<dbReference type="KEGG" id="hcu:MUN79_19700"/>
<keyword evidence="3" id="KW-0520">NAD</keyword>
<sequence length="147" mass="15610">MPLHYGKKRAYPPQQIPKPAPAAPAQDLGITLAEGGWVGVEDLLAGCARRGVPITPAQLQEVVTGNDKQRFAFDESGTRIRAQQGHSVPVDLQLPPATPPAVLFHGTVAAALPAIYREGLQKLKRHHVHLSPTRSRPAGWGSAGASP</sequence>
<evidence type="ECO:0000256" key="1">
    <source>
        <dbReference type="ARBA" id="ARBA00009836"/>
    </source>
</evidence>
<evidence type="ECO:0000256" key="4">
    <source>
        <dbReference type="SAM" id="MobiDB-lite"/>
    </source>
</evidence>
<dbReference type="EC" id="2.7.1.-" evidence="5"/>
<dbReference type="PANTHER" id="PTHR12684:SF2">
    <property type="entry name" value="TRNA 2'-PHOSPHOTRANSFERASE 1"/>
    <property type="match status" value="1"/>
</dbReference>
<evidence type="ECO:0000313" key="6">
    <source>
        <dbReference type="Proteomes" id="UP000831796"/>
    </source>
</evidence>
<feature type="region of interest" description="Disordered" evidence="4">
    <location>
        <begin position="1"/>
        <end position="23"/>
    </location>
</feature>
<gene>
    <name evidence="5" type="ORF">MUN79_19700</name>
</gene>
<feature type="region of interest" description="Disordered" evidence="4">
    <location>
        <begin position="128"/>
        <end position="147"/>
    </location>
</feature>
<dbReference type="Pfam" id="PF01885">
    <property type="entry name" value="PTS_2-RNA"/>
    <property type="match status" value="1"/>
</dbReference>
<organism evidence="5 6">
    <name type="scientific">Hymenobacter cellulosilyticus</name>
    <dbReference type="NCBI Taxonomy" id="2932248"/>
    <lineage>
        <taxon>Bacteria</taxon>
        <taxon>Pseudomonadati</taxon>
        <taxon>Bacteroidota</taxon>
        <taxon>Cytophagia</taxon>
        <taxon>Cytophagales</taxon>
        <taxon>Hymenobacteraceae</taxon>
        <taxon>Hymenobacter</taxon>
    </lineage>
</organism>
<dbReference type="GO" id="GO:0000215">
    <property type="term" value="F:tRNA 2'-phosphotransferase activity"/>
    <property type="evidence" value="ECO:0007669"/>
    <property type="project" value="TreeGrafter"/>
</dbReference>
<dbReference type="AlphaFoldDB" id="A0A8T9Q613"/>
<accession>A0A8T9Q613</accession>
<evidence type="ECO:0000256" key="3">
    <source>
        <dbReference type="ARBA" id="ARBA00023027"/>
    </source>
</evidence>
<dbReference type="EMBL" id="CP095046">
    <property type="protein sequence ID" value="UOQ70889.1"/>
    <property type="molecule type" value="Genomic_DNA"/>
</dbReference>
<evidence type="ECO:0000256" key="2">
    <source>
        <dbReference type="ARBA" id="ARBA00022679"/>
    </source>
</evidence>
<dbReference type="InterPro" id="IPR042080">
    <property type="entry name" value="RNA_2'-PTrans_N"/>
</dbReference>
<dbReference type="PANTHER" id="PTHR12684">
    <property type="entry name" value="PUTATIVE PHOSPHOTRANSFERASE"/>
    <property type="match status" value="1"/>
</dbReference>
<dbReference type="Proteomes" id="UP000831796">
    <property type="component" value="Chromosome"/>
</dbReference>
<feature type="compositionally biased region" description="Basic residues" evidence="4">
    <location>
        <begin position="1"/>
        <end position="10"/>
    </location>
</feature>
<dbReference type="SUPFAM" id="SSF56399">
    <property type="entry name" value="ADP-ribosylation"/>
    <property type="match status" value="1"/>
</dbReference>
<proteinExistence type="inferred from homology"/>